<dbReference type="AlphaFoldDB" id="A0A654KGS9"/>
<dbReference type="KEGG" id="teq:TEQUI_0671"/>
<feature type="signal peptide" evidence="5">
    <location>
        <begin position="1"/>
        <end position="21"/>
    </location>
</feature>
<accession>A0A654KGS9</accession>
<organism evidence="7 8">
    <name type="scientific">Taylorella equigenitalis (strain MCE9)</name>
    <dbReference type="NCBI Taxonomy" id="937774"/>
    <lineage>
        <taxon>Bacteria</taxon>
        <taxon>Pseudomonadati</taxon>
        <taxon>Pseudomonadota</taxon>
        <taxon>Betaproteobacteria</taxon>
        <taxon>Burkholderiales</taxon>
        <taxon>Alcaligenaceae</taxon>
        <taxon>Taylorella</taxon>
    </lineage>
</organism>
<keyword evidence="4" id="KW-0449">Lipoprotein</keyword>
<name>A0A654KGS9_TAYEM</name>
<dbReference type="InterPro" id="IPR036328">
    <property type="entry name" value="MliC_sf"/>
</dbReference>
<evidence type="ECO:0000256" key="1">
    <source>
        <dbReference type="ARBA" id="ARBA00022729"/>
    </source>
</evidence>
<evidence type="ECO:0000313" key="8">
    <source>
        <dbReference type="Proteomes" id="UP000007472"/>
    </source>
</evidence>
<feature type="domain" description="C-type lysozyme inhibitor" evidence="6">
    <location>
        <begin position="43"/>
        <end position="112"/>
    </location>
</feature>
<evidence type="ECO:0000256" key="4">
    <source>
        <dbReference type="ARBA" id="ARBA00023288"/>
    </source>
</evidence>
<evidence type="ECO:0000256" key="3">
    <source>
        <dbReference type="ARBA" id="ARBA00023139"/>
    </source>
</evidence>
<dbReference type="Proteomes" id="UP000007472">
    <property type="component" value="Chromosome"/>
</dbReference>
<protein>
    <submittedName>
        <fullName evidence="7">Periplasmic lysozyme inhibitor of c-type lysozyme</fullName>
    </submittedName>
</protein>
<dbReference type="EMBL" id="CP002456">
    <property type="protein sequence ID" value="ADU91609.1"/>
    <property type="molecule type" value="Genomic_DNA"/>
</dbReference>
<evidence type="ECO:0000313" key="7">
    <source>
        <dbReference type="EMBL" id="ADU91609.1"/>
    </source>
</evidence>
<gene>
    <name evidence="7" type="ordered locus">TEQUI_0671</name>
</gene>
<keyword evidence="1 5" id="KW-0732">Signal</keyword>
<dbReference type="Gene3D" id="2.40.128.200">
    <property type="match status" value="1"/>
</dbReference>
<dbReference type="InterPro" id="IPR018660">
    <property type="entry name" value="MliC"/>
</dbReference>
<evidence type="ECO:0000256" key="5">
    <source>
        <dbReference type="SAM" id="SignalP"/>
    </source>
</evidence>
<evidence type="ECO:0000256" key="2">
    <source>
        <dbReference type="ARBA" id="ARBA00023136"/>
    </source>
</evidence>
<dbReference type="SUPFAM" id="SSF141488">
    <property type="entry name" value="YdhA-like"/>
    <property type="match status" value="1"/>
</dbReference>
<keyword evidence="2" id="KW-0472">Membrane</keyword>
<sequence length="127" mass="13835">MKKVNFALVTLALCAGCASQANTNSNMSDSGMMAKEELQKYIYLCENSKTMQVVYVNTEKESYALITDMDEIIPLQNTPSASGAVYTAMGSNYDYSLVTKGEEASLESGGKAVLKDCKISNKVKLYK</sequence>
<keyword evidence="3" id="KW-0564">Palmitate</keyword>
<dbReference type="Pfam" id="PF09864">
    <property type="entry name" value="MliC"/>
    <property type="match status" value="1"/>
</dbReference>
<feature type="chain" id="PRO_5025061790" evidence="5">
    <location>
        <begin position="22"/>
        <end position="127"/>
    </location>
</feature>
<evidence type="ECO:0000259" key="6">
    <source>
        <dbReference type="Pfam" id="PF09864"/>
    </source>
</evidence>
<proteinExistence type="predicted"/>
<reference evidence="7 8" key="1">
    <citation type="journal article" date="2011" name="J. Bacteriol.">
        <title>Genome sequence of Taylorella equigenitalis MCE9, the causative agent of contagious equine metritis.</title>
        <authorList>
            <person name="Hebert L."/>
            <person name="Moumen B."/>
            <person name="Duquesne F."/>
            <person name="Breuil M.F."/>
            <person name="Laugier C."/>
            <person name="Batto J.M."/>
            <person name="Renault P."/>
            <person name="Petry S."/>
        </authorList>
    </citation>
    <scope>NUCLEOTIDE SEQUENCE [LARGE SCALE GENOMIC DNA]</scope>
    <source>
        <strain evidence="7 8">MCE9</strain>
    </source>
</reference>